<dbReference type="InterPro" id="IPR043502">
    <property type="entry name" value="DNA/RNA_pol_sf"/>
</dbReference>
<evidence type="ECO:0000256" key="3">
    <source>
        <dbReference type="ARBA" id="ARBA00022750"/>
    </source>
</evidence>
<gene>
    <name evidence="6" type="primary">RE1_2571</name>
    <name evidence="6" type="ORF">CK203_000407</name>
</gene>
<dbReference type="Pfam" id="PF00665">
    <property type="entry name" value="rve"/>
    <property type="match status" value="1"/>
</dbReference>
<keyword evidence="3" id="KW-0064">Aspartyl protease</keyword>
<dbReference type="InterPro" id="IPR013103">
    <property type="entry name" value="RVT_2"/>
</dbReference>
<evidence type="ECO:0000313" key="7">
    <source>
        <dbReference type="Proteomes" id="UP000288805"/>
    </source>
</evidence>
<dbReference type="GO" id="GO:0046872">
    <property type="term" value="F:metal ion binding"/>
    <property type="evidence" value="ECO:0007669"/>
    <property type="project" value="UniProtKB-KW"/>
</dbReference>
<dbReference type="InterPro" id="IPR039537">
    <property type="entry name" value="Retrotran_Ty1/copia-like"/>
</dbReference>
<dbReference type="InterPro" id="IPR012337">
    <property type="entry name" value="RNaseH-like_sf"/>
</dbReference>
<dbReference type="InterPro" id="IPR054722">
    <property type="entry name" value="PolX-like_BBD"/>
</dbReference>
<evidence type="ECO:0000256" key="2">
    <source>
        <dbReference type="ARBA" id="ARBA00022723"/>
    </source>
</evidence>
<evidence type="ECO:0000313" key="6">
    <source>
        <dbReference type="EMBL" id="RVX23921.1"/>
    </source>
</evidence>
<dbReference type="PANTHER" id="PTHR42648">
    <property type="entry name" value="TRANSPOSASE, PUTATIVE-RELATED"/>
    <property type="match status" value="1"/>
</dbReference>
<keyword evidence="1" id="KW-0645">Protease</keyword>
<dbReference type="GO" id="GO:0015074">
    <property type="term" value="P:DNA integration"/>
    <property type="evidence" value="ECO:0007669"/>
    <property type="project" value="InterPro"/>
</dbReference>
<reference evidence="6 7" key="1">
    <citation type="journal article" date="2018" name="PLoS Genet.">
        <title>Population sequencing reveals clonal diversity and ancestral inbreeding in the grapevine cultivar Chardonnay.</title>
        <authorList>
            <person name="Roach M.J."/>
            <person name="Johnson D.L."/>
            <person name="Bohlmann J."/>
            <person name="van Vuuren H.J."/>
            <person name="Jones S.J."/>
            <person name="Pretorius I.S."/>
            <person name="Schmidt S.A."/>
            <person name="Borneman A.R."/>
        </authorList>
    </citation>
    <scope>NUCLEOTIDE SEQUENCE [LARGE SCALE GENOMIC DNA]</scope>
    <source>
        <strain evidence="7">cv. Chardonnay</strain>
        <tissue evidence="6">Leaf</tissue>
    </source>
</reference>
<dbReference type="Pfam" id="PF07727">
    <property type="entry name" value="RVT_2"/>
    <property type="match status" value="1"/>
</dbReference>
<dbReference type="AlphaFoldDB" id="A0A438KRV8"/>
<dbReference type="CDD" id="cd09272">
    <property type="entry name" value="RNase_HI_RT_Ty1"/>
    <property type="match status" value="1"/>
</dbReference>
<evidence type="ECO:0000256" key="1">
    <source>
        <dbReference type="ARBA" id="ARBA00022670"/>
    </source>
</evidence>
<dbReference type="InterPro" id="IPR036397">
    <property type="entry name" value="RNaseH_sf"/>
</dbReference>
<sequence>MKHTRETCFKLHGYPDWWNEYKAQKNRDVASNEGLGRAALVTATPQLSFTSQIKSSSDETHLNDQGNCGYALLSSIQNGDNGWIIDSGATDHMTFNSNDFIEVTQPRRTDIANANGVTYPVTGAGTVAVSPSLSLSNTLLVPSISNKLMSVGQVTEELNCVTLMYPTFCLLQDILIKDIIGRGTKKRGLYYMDDFSSGQAHHMHHASIKERQIWLWHRRLGHPSFSYMKYLFPDLFSKSPDSDFKCDTCILAKSHRVSYSTSLNKSDIPFALIHSDVWGPSPITTSYSIRWFVTFIDNCTHMTWLYLLKHKDDVFSMFQSFHTMIQTQFSAKIQILRSDNGGEYVNKKFQDYFAIHGLLHETSCAQTPQQNGVAERKNRLILETARALLLGAHVPSRYWDDAITTGYTQKYGIDYQETFSPVAKLKTVRVLLSLAANLNWPLHQFDVKNAFLHGDLKEEVYMDIPPGYMTSSKTEVVCKLQKALYGLKQSPRAWFGRFSLAMRKYGFTQSNSDHTLFLKHRLGKVTALIIYVDDMIITGDDIEEISRLQGQLATEFEMKNLGGLKYFLGIEVTRSKQGIFLSQRKYVLNLLSEVGLLDWKPTKTPIVQNHKLGEYSDHVPTNKERYQRLVDHMDTVIRILRYLKSSPGKGLIKKQKVVALSSAEAEFKGMVKGICELIWLKRLLIEIGFAPSSEMDLFCDNKATIDIAHNPVQHDRTKHVEVDRNSIK</sequence>
<organism evidence="6 7">
    <name type="scientific">Vitis vinifera</name>
    <name type="common">Grape</name>
    <dbReference type="NCBI Taxonomy" id="29760"/>
    <lineage>
        <taxon>Eukaryota</taxon>
        <taxon>Viridiplantae</taxon>
        <taxon>Streptophyta</taxon>
        <taxon>Embryophyta</taxon>
        <taxon>Tracheophyta</taxon>
        <taxon>Spermatophyta</taxon>
        <taxon>Magnoliopsida</taxon>
        <taxon>eudicotyledons</taxon>
        <taxon>Gunneridae</taxon>
        <taxon>Pentapetalae</taxon>
        <taxon>rosids</taxon>
        <taxon>Vitales</taxon>
        <taxon>Vitaceae</taxon>
        <taxon>Viteae</taxon>
        <taxon>Vitis</taxon>
    </lineage>
</organism>
<proteinExistence type="predicted"/>
<keyword evidence="4" id="KW-0378">Hydrolase</keyword>
<dbReference type="GO" id="GO:0003676">
    <property type="term" value="F:nucleic acid binding"/>
    <property type="evidence" value="ECO:0007669"/>
    <property type="project" value="InterPro"/>
</dbReference>
<keyword evidence="2" id="KW-0479">Metal-binding</keyword>
<comment type="caution">
    <text evidence="6">The sequence shown here is derived from an EMBL/GenBank/DDBJ whole genome shotgun (WGS) entry which is preliminary data.</text>
</comment>
<evidence type="ECO:0000259" key="5">
    <source>
        <dbReference type="PROSITE" id="PS50994"/>
    </source>
</evidence>
<dbReference type="InterPro" id="IPR025724">
    <property type="entry name" value="GAG-pre-integrase_dom"/>
</dbReference>
<dbReference type="PROSITE" id="PS50994">
    <property type="entry name" value="INTEGRASE"/>
    <property type="match status" value="1"/>
</dbReference>
<dbReference type="GO" id="GO:0004190">
    <property type="term" value="F:aspartic-type endopeptidase activity"/>
    <property type="evidence" value="ECO:0007669"/>
    <property type="project" value="UniProtKB-KW"/>
</dbReference>
<dbReference type="Pfam" id="PF13976">
    <property type="entry name" value="gag_pre-integrs"/>
    <property type="match status" value="1"/>
</dbReference>
<dbReference type="GO" id="GO:0006508">
    <property type="term" value="P:proteolysis"/>
    <property type="evidence" value="ECO:0007669"/>
    <property type="project" value="UniProtKB-KW"/>
</dbReference>
<dbReference type="Proteomes" id="UP000288805">
    <property type="component" value="Unassembled WGS sequence"/>
</dbReference>
<dbReference type="SUPFAM" id="SSF53098">
    <property type="entry name" value="Ribonuclease H-like"/>
    <property type="match status" value="1"/>
</dbReference>
<name>A0A438KRV8_VITVI</name>
<dbReference type="SUPFAM" id="SSF56672">
    <property type="entry name" value="DNA/RNA polymerases"/>
    <property type="match status" value="1"/>
</dbReference>
<accession>A0A438KRV8</accession>
<dbReference type="Gene3D" id="3.30.420.10">
    <property type="entry name" value="Ribonuclease H-like superfamily/Ribonuclease H"/>
    <property type="match status" value="1"/>
</dbReference>
<evidence type="ECO:0000256" key="4">
    <source>
        <dbReference type="ARBA" id="ARBA00022801"/>
    </source>
</evidence>
<dbReference type="InterPro" id="IPR001584">
    <property type="entry name" value="Integrase_cat-core"/>
</dbReference>
<dbReference type="PANTHER" id="PTHR42648:SF22">
    <property type="entry name" value="REVERSE TRANSCRIPTASE TY1_COPIA-TYPE DOMAIN-CONTAINING PROTEIN"/>
    <property type="match status" value="1"/>
</dbReference>
<protein>
    <submittedName>
        <fullName evidence="6">Retrovirus-related Pol polyprotein from transposon RE1</fullName>
    </submittedName>
</protein>
<feature type="domain" description="Integrase catalytic" evidence="5">
    <location>
        <begin position="265"/>
        <end position="429"/>
    </location>
</feature>
<dbReference type="Pfam" id="PF22936">
    <property type="entry name" value="Pol_BBD"/>
    <property type="match status" value="1"/>
</dbReference>
<dbReference type="EMBL" id="QGNW01000001">
    <property type="protein sequence ID" value="RVX23921.1"/>
    <property type="molecule type" value="Genomic_DNA"/>
</dbReference>